<sequence length="181" mass="20742">MIYDRSQLEDVFRAKSRLKFLFFWGHQPSKDGRVTASCFSQWWHASFTVAGRSYPTAEHWMMAEKARLFGDDETAAQIVQAGSPKQAKQLGRQVRGFDEARWDAEKRRIVGEGSFEKFRQNAALREYLLSTGDQILVEASPMDRIWGIGLAADDKKAANPLLWRGENLLGFALMQARDRLR</sequence>
<evidence type="ECO:0000256" key="2">
    <source>
        <dbReference type="ARBA" id="ARBA00000751"/>
    </source>
</evidence>
<dbReference type="NCBIfam" id="TIGR02464">
    <property type="entry name" value="ribofla_fusion"/>
    <property type="match status" value="1"/>
</dbReference>
<dbReference type="Gene3D" id="1.10.357.40">
    <property type="entry name" value="YbiA-like"/>
    <property type="match status" value="1"/>
</dbReference>
<proteinExistence type="predicted"/>
<dbReference type="CDD" id="cd15457">
    <property type="entry name" value="NADAR"/>
    <property type="match status" value="1"/>
</dbReference>
<protein>
    <submittedName>
        <fullName evidence="4">NADAR family protein</fullName>
    </submittedName>
</protein>
<feature type="domain" description="NADAR" evidence="3">
    <location>
        <begin position="22"/>
        <end position="181"/>
    </location>
</feature>
<evidence type="ECO:0000259" key="3">
    <source>
        <dbReference type="Pfam" id="PF08719"/>
    </source>
</evidence>
<comment type="catalytic activity">
    <reaction evidence="2">
        <text>2,5-diamino-6-hydroxy-4-(5-phosphoribosylamino)-pyrimidine + H2O = 2,5,6-triamino-4-hydroxypyrimidine + D-ribose 5-phosphate</text>
        <dbReference type="Rhea" id="RHEA:23436"/>
        <dbReference type="ChEBI" id="CHEBI:15377"/>
        <dbReference type="ChEBI" id="CHEBI:58614"/>
        <dbReference type="ChEBI" id="CHEBI:78346"/>
        <dbReference type="ChEBI" id="CHEBI:137796"/>
    </reaction>
</comment>
<dbReference type="InterPro" id="IPR037238">
    <property type="entry name" value="YbiA-like_sf"/>
</dbReference>
<evidence type="ECO:0000256" key="1">
    <source>
        <dbReference type="ARBA" id="ARBA00000022"/>
    </source>
</evidence>
<name>A0ABW4U8M0_9HYPH</name>
<dbReference type="InterPro" id="IPR012816">
    <property type="entry name" value="NADAR"/>
</dbReference>
<dbReference type="Pfam" id="PF08719">
    <property type="entry name" value="NADAR"/>
    <property type="match status" value="1"/>
</dbReference>
<dbReference type="Proteomes" id="UP001597405">
    <property type="component" value="Unassembled WGS sequence"/>
</dbReference>
<comment type="caution">
    <text evidence="4">The sequence shown here is derived from an EMBL/GenBank/DDBJ whole genome shotgun (WGS) entry which is preliminary data.</text>
</comment>
<evidence type="ECO:0000313" key="4">
    <source>
        <dbReference type="EMBL" id="MFD1983912.1"/>
    </source>
</evidence>
<reference evidence="5" key="1">
    <citation type="journal article" date="2019" name="Int. J. Syst. Evol. Microbiol.">
        <title>The Global Catalogue of Microorganisms (GCM) 10K type strain sequencing project: providing services to taxonomists for standard genome sequencing and annotation.</title>
        <authorList>
            <consortium name="The Broad Institute Genomics Platform"/>
            <consortium name="The Broad Institute Genome Sequencing Center for Infectious Disease"/>
            <person name="Wu L."/>
            <person name="Ma J."/>
        </authorList>
    </citation>
    <scope>NUCLEOTIDE SEQUENCE [LARGE SCALE GENOMIC DNA]</scope>
    <source>
        <strain evidence="5">CGMCC 1.16225</strain>
    </source>
</reference>
<accession>A0ABW4U8M0</accession>
<comment type="catalytic activity">
    <reaction evidence="1">
        <text>5-amino-6-(5-phospho-D-ribosylamino)uracil + H2O = 5,6-diaminouracil + D-ribose 5-phosphate</text>
        <dbReference type="Rhea" id="RHEA:55020"/>
        <dbReference type="ChEBI" id="CHEBI:15377"/>
        <dbReference type="ChEBI" id="CHEBI:46252"/>
        <dbReference type="ChEBI" id="CHEBI:58453"/>
        <dbReference type="ChEBI" id="CHEBI:78346"/>
    </reaction>
</comment>
<gene>
    <name evidence="4" type="ORF">ACFSOZ_14730</name>
</gene>
<dbReference type="RefSeq" id="WP_379099104.1">
    <property type="nucleotide sequence ID" value="NZ_JBHUGZ010000010.1"/>
</dbReference>
<evidence type="ECO:0000313" key="5">
    <source>
        <dbReference type="Proteomes" id="UP001597405"/>
    </source>
</evidence>
<keyword evidence="5" id="KW-1185">Reference proteome</keyword>
<dbReference type="EMBL" id="JBHUGZ010000010">
    <property type="protein sequence ID" value="MFD1983912.1"/>
    <property type="molecule type" value="Genomic_DNA"/>
</dbReference>
<dbReference type="SUPFAM" id="SSF143990">
    <property type="entry name" value="YbiA-like"/>
    <property type="match status" value="1"/>
</dbReference>
<organism evidence="4 5">
    <name type="scientific">Mesorhizobium newzealandense</name>
    <dbReference type="NCBI Taxonomy" id="1300302"/>
    <lineage>
        <taxon>Bacteria</taxon>
        <taxon>Pseudomonadati</taxon>
        <taxon>Pseudomonadota</taxon>
        <taxon>Alphaproteobacteria</taxon>
        <taxon>Hyphomicrobiales</taxon>
        <taxon>Phyllobacteriaceae</taxon>
        <taxon>Mesorhizobium</taxon>
    </lineage>
</organism>